<gene>
    <name evidence="1" type="ORF">TCAL_17248</name>
</gene>
<sequence>MRYGSASPIIDLPDLEGELPLETKVFFIESSGRDHLLHRQACSVESALSVSKTIRSVVTLTARQLNLSHNATCQLYSRFNEPRLIFRRVDRAKIFKNTPIQPVFERVRKCLRNRLKGSMFDLLDAEIGQKVVVTNIGLEVCTICRLQKAKDSCKDTTRHPRSEGHN</sequence>
<evidence type="ECO:0000313" key="1">
    <source>
        <dbReference type="EMBL" id="TRY70891.1"/>
    </source>
</evidence>
<keyword evidence="2" id="KW-1185">Reference proteome</keyword>
<reference evidence="1 2" key="1">
    <citation type="journal article" date="2018" name="Nat. Ecol. Evol.">
        <title>Genomic signatures of mitonuclear coevolution across populations of Tigriopus californicus.</title>
        <authorList>
            <person name="Barreto F.S."/>
            <person name="Watson E.T."/>
            <person name="Lima T.G."/>
            <person name="Willett C.S."/>
            <person name="Edmands S."/>
            <person name="Li W."/>
            <person name="Burton R.S."/>
        </authorList>
    </citation>
    <scope>NUCLEOTIDE SEQUENCE [LARGE SCALE GENOMIC DNA]</scope>
    <source>
        <strain evidence="1 2">San Diego</strain>
    </source>
</reference>
<dbReference type="AlphaFoldDB" id="A0A553NZN3"/>
<protein>
    <submittedName>
        <fullName evidence="1">Uncharacterized protein</fullName>
    </submittedName>
</protein>
<evidence type="ECO:0000313" key="2">
    <source>
        <dbReference type="Proteomes" id="UP000318571"/>
    </source>
</evidence>
<organism evidence="1 2">
    <name type="scientific">Tigriopus californicus</name>
    <name type="common">Marine copepod</name>
    <dbReference type="NCBI Taxonomy" id="6832"/>
    <lineage>
        <taxon>Eukaryota</taxon>
        <taxon>Metazoa</taxon>
        <taxon>Ecdysozoa</taxon>
        <taxon>Arthropoda</taxon>
        <taxon>Crustacea</taxon>
        <taxon>Multicrustacea</taxon>
        <taxon>Hexanauplia</taxon>
        <taxon>Copepoda</taxon>
        <taxon>Harpacticoida</taxon>
        <taxon>Harpacticidae</taxon>
        <taxon>Tigriopus</taxon>
    </lineage>
</organism>
<dbReference type="EMBL" id="VCGU01000009">
    <property type="protein sequence ID" value="TRY70891.1"/>
    <property type="molecule type" value="Genomic_DNA"/>
</dbReference>
<dbReference type="Proteomes" id="UP000318571">
    <property type="component" value="Chromosome 9"/>
</dbReference>
<proteinExistence type="predicted"/>
<name>A0A553NZN3_TIGCA</name>
<comment type="caution">
    <text evidence="1">The sequence shown here is derived from an EMBL/GenBank/DDBJ whole genome shotgun (WGS) entry which is preliminary data.</text>
</comment>
<accession>A0A553NZN3</accession>